<accession>A0A6I8LTW0</accession>
<protein>
    <submittedName>
        <fullName evidence="1">Uncharacterized protein</fullName>
    </submittedName>
</protein>
<evidence type="ECO:0000313" key="2">
    <source>
        <dbReference type="Proteomes" id="UP000399805"/>
    </source>
</evidence>
<dbReference type="AlphaFoldDB" id="A0A6I8LTW0"/>
<gene>
    <name evidence="1" type="ORF">AA23TX_05563</name>
</gene>
<dbReference type="EMBL" id="CABVGP010000002">
    <property type="protein sequence ID" value="VVJ20542.1"/>
    <property type="molecule type" value="Genomic_DNA"/>
</dbReference>
<evidence type="ECO:0000313" key="1">
    <source>
        <dbReference type="EMBL" id="VVJ20542.1"/>
    </source>
</evidence>
<reference evidence="1 2" key="1">
    <citation type="submission" date="2019-09" db="EMBL/GenBank/DDBJ databases">
        <authorList>
            <person name="Leyn A S."/>
        </authorList>
    </citation>
    <scope>NUCLEOTIDE SEQUENCE [LARGE SCALE GENOMIC DNA]</scope>
    <source>
        <strain evidence="1">AA231_1</strain>
    </source>
</reference>
<keyword evidence="2" id="KW-1185">Reference proteome</keyword>
<organism evidence="1 2">
    <name type="scientific">Amycolatopsis camponoti</name>
    <dbReference type="NCBI Taxonomy" id="2606593"/>
    <lineage>
        <taxon>Bacteria</taxon>
        <taxon>Bacillati</taxon>
        <taxon>Actinomycetota</taxon>
        <taxon>Actinomycetes</taxon>
        <taxon>Pseudonocardiales</taxon>
        <taxon>Pseudonocardiaceae</taxon>
        <taxon>Amycolatopsis</taxon>
    </lineage>
</organism>
<dbReference type="Proteomes" id="UP000399805">
    <property type="component" value="Unassembled WGS sequence"/>
</dbReference>
<sequence>MLPADPTGGEGFVEQLEEDIPEQGSHRVGVLGRPLDVDRHDGPVPGYVCWSTHGPLLPSGMN</sequence>
<name>A0A6I8LTW0_9PSEU</name>
<proteinExistence type="predicted"/>